<keyword evidence="5" id="KW-0472">Membrane</keyword>
<evidence type="ECO:0000256" key="3">
    <source>
        <dbReference type="ARBA" id="ARBA00007293"/>
    </source>
</evidence>
<name>A0AAD3TEU6_NEPGR</name>
<keyword evidence="6" id="KW-0963">Cytoplasm</keyword>
<evidence type="ECO:0000256" key="5">
    <source>
        <dbReference type="ARBA" id="ARBA00023136"/>
    </source>
</evidence>
<dbReference type="InterPro" id="IPR029071">
    <property type="entry name" value="Ubiquitin-like_domsf"/>
</dbReference>
<keyword evidence="4" id="KW-0833">Ubl conjugation pathway</keyword>
<evidence type="ECO:0000313" key="9">
    <source>
        <dbReference type="Proteomes" id="UP001279734"/>
    </source>
</evidence>
<organism evidence="8 9">
    <name type="scientific">Nepenthes gracilis</name>
    <name type="common">Slender pitcher plant</name>
    <dbReference type="NCBI Taxonomy" id="150966"/>
    <lineage>
        <taxon>Eukaryota</taxon>
        <taxon>Viridiplantae</taxon>
        <taxon>Streptophyta</taxon>
        <taxon>Embryophyta</taxon>
        <taxon>Tracheophyta</taxon>
        <taxon>Spermatophyta</taxon>
        <taxon>Magnoliopsida</taxon>
        <taxon>eudicotyledons</taxon>
        <taxon>Gunneridae</taxon>
        <taxon>Pentapetalae</taxon>
        <taxon>Caryophyllales</taxon>
        <taxon>Nepenthaceae</taxon>
        <taxon>Nepenthes</taxon>
    </lineage>
</organism>
<evidence type="ECO:0000256" key="7">
    <source>
        <dbReference type="ARBA" id="ARBA00023288"/>
    </source>
</evidence>
<comment type="subcellular location">
    <subcellularLocation>
        <location evidence="1">Cytoplasm</location>
        <location evidence="1">Cytoskeleton</location>
    </subcellularLocation>
    <subcellularLocation>
        <location evidence="2">Membrane</location>
    </subcellularLocation>
</comment>
<dbReference type="GO" id="GO:0005856">
    <property type="term" value="C:cytoskeleton"/>
    <property type="evidence" value="ECO:0007669"/>
    <property type="project" value="UniProtKB-SubCell"/>
</dbReference>
<dbReference type="Gene3D" id="3.10.20.90">
    <property type="entry name" value="Phosphatidylinositol 3-kinase Catalytic Subunit, Chain A, domain 1"/>
    <property type="match status" value="1"/>
</dbReference>
<comment type="similarity">
    <text evidence="3">Belongs to the ATG8 family.</text>
</comment>
<keyword evidence="7" id="KW-0449">Lipoprotein</keyword>
<dbReference type="GO" id="GO:0005776">
    <property type="term" value="C:autophagosome"/>
    <property type="evidence" value="ECO:0007669"/>
    <property type="project" value="UniProtKB-ARBA"/>
</dbReference>
<evidence type="ECO:0000256" key="4">
    <source>
        <dbReference type="ARBA" id="ARBA00022786"/>
    </source>
</evidence>
<dbReference type="Proteomes" id="UP001279734">
    <property type="component" value="Unassembled WGS sequence"/>
</dbReference>
<evidence type="ECO:0000313" key="8">
    <source>
        <dbReference type="EMBL" id="GMH28087.1"/>
    </source>
</evidence>
<evidence type="ECO:0000256" key="6">
    <source>
        <dbReference type="ARBA" id="ARBA00023212"/>
    </source>
</evidence>
<keyword evidence="9" id="KW-1185">Reference proteome</keyword>
<accession>A0AAD3TEU6</accession>
<gene>
    <name evidence="8" type="ORF">Nepgr_029930</name>
</gene>
<dbReference type="Pfam" id="PF02991">
    <property type="entry name" value="ATG8"/>
    <property type="match status" value="1"/>
</dbReference>
<dbReference type="AlphaFoldDB" id="A0AAD3TEU6"/>
<evidence type="ECO:0000256" key="2">
    <source>
        <dbReference type="ARBA" id="ARBA00004370"/>
    </source>
</evidence>
<proteinExistence type="inferred from homology"/>
<evidence type="ECO:0008006" key="10">
    <source>
        <dbReference type="Google" id="ProtNLM"/>
    </source>
</evidence>
<comment type="caution">
    <text evidence="8">The sequence shown here is derived from an EMBL/GenBank/DDBJ whole genome shotgun (WGS) entry which is preliminary data.</text>
</comment>
<dbReference type="GO" id="GO:0016020">
    <property type="term" value="C:membrane"/>
    <property type="evidence" value="ECO:0007669"/>
    <property type="project" value="UniProtKB-SubCell"/>
</dbReference>
<evidence type="ECO:0000256" key="1">
    <source>
        <dbReference type="ARBA" id="ARBA00004245"/>
    </source>
</evidence>
<sequence>MVSRISVKEQTLVLADSTVGQFVEVVRKRIRLGAEKAIFIFVKNVLPSTDGVSPPEILPRGLLPTIHGPCPSAATLHCRGHDPSGPPPVTPMAQGRSSAAILLYLL</sequence>
<dbReference type="SUPFAM" id="SSF54236">
    <property type="entry name" value="Ubiquitin-like"/>
    <property type="match status" value="1"/>
</dbReference>
<keyword evidence="6" id="KW-0206">Cytoskeleton</keyword>
<protein>
    <recommendedName>
        <fullName evidence="10">Autophagy-related protein</fullName>
    </recommendedName>
</protein>
<dbReference type="InterPro" id="IPR004241">
    <property type="entry name" value="Atg8-like"/>
</dbReference>
<dbReference type="EMBL" id="BSYO01000034">
    <property type="protein sequence ID" value="GMH28087.1"/>
    <property type="molecule type" value="Genomic_DNA"/>
</dbReference>
<reference evidence="8" key="1">
    <citation type="submission" date="2023-05" db="EMBL/GenBank/DDBJ databases">
        <title>Nepenthes gracilis genome sequencing.</title>
        <authorList>
            <person name="Fukushima K."/>
        </authorList>
    </citation>
    <scope>NUCLEOTIDE SEQUENCE</scope>
    <source>
        <strain evidence="8">SING2019-196</strain>
    </source>
</reference>